<dbReference type="Proteomes" id="UP000321204">
    <property type="component" value="Chromosome"/>
</dbReference>
<keyword evidence="2" id="KW-1185">Reference proteome</keyword>
<name>A0A5B8UK53_9BACT</name>
<dbReference type="KEGG" id="fgg:FSB75_14465"/>
<evidence type="ECO:0000313" key="1">
    <source>
        <dbReference type="EMBL" id="QEC57054.1"/>
    </source>
</evidence>
<gene>
    <name evidence="1" type="ORF">FSB75_14465</name>
</gene>
<accession>A0A5B8UK53</accession>
<dbReference type="RefSeq" id="WP_146788944.1">
    <property type="nucleotide sequence ID" value="NZ_BAABIO010000003.1"/>
</dbReference>
<proteinExistence type="predicted"/>
<protein>
    <submittedName>
        <fullName evidence="1">Uncharacterized protein</fullName>
    </submittedName>
</protein>
<reference evidence="1 2" key="1">
    <citation type="journal article" date="2015" name="Int. J. Syst. Evol. Microbiol.">
        <title>Flavisolibacter ginsenosidimutans sp. nov., with ginsenoside-converting activity isolated from soil used for cultivating ginseng.</title>
        <authorList>
            <person name="Zhao Y."/>
            <person name="Liu Q."/>
            <person name="Kang M.S."/>
            <person name="Jin F."/>
            <person name="Yu H."/>
            <person name="Im W.T."/>
        </authorList>
    </citation>
    <scope>NUCLEOTIDE SEQUENCE [LARGE SCALE GENOMIC DNA]</scope>
    <source>
        <strain evidence="1 2">Gsoil 636</strain>
    </source>
</reference>
<organism evidence="1 2">
    <name type="scientific">Flavisolibacter ginsenosidimutans</name>
    <dbReference type="NCBI Taxonomy" id="661481"/>
    <lineage>
        <taxon>Bacteria</taxon>
        <taxon>Pseudomonadati</taxon>
        <taxon>Bacteroidota</taxon>
        <taxon>Chitinophagia</taxon>
        <taxon>Chitinophagales</taxon>
        <taxon>Chitinophagaceae</taxon>
        <taxon>Flavisolibacter</taxon>
    </lineage>
</organism>
<evidence type="ECO:0000313" key="2">
    <source>
        <dbReference type="Proteomes" id="UP000321204"/>
    </source>
</evidence>
<dbReference type="EMBL" id="CP042433">
    <property type="protein sequence ID" value="QEC57054.1"/>
    <property type="molecule type" value="Genomic_DNA"/>
</dbReference>
<sequence length="77" mass="8019">MSSELTLIFTAEKIKALLEANPDKIAVRAAIEEATLSDGSKAGVVKVYADAYVKGKAEPVATVPGCPVPPCTVEDTE</sequence>
<dbReference type="AlphaFoldDB" id="A0A5B8UK53"/>